<reference evidence="3" key="2">
    <citation type="journal article" date="2014" name="PLoS Genet.">
        <title>Signature gene expression reveals novel clues to the molecular mechanisms of dimorphic transition in Penicillium marneffei.</title>
        <authorList>
            <person name="Yang E."/>
            <person name="Wang G."/>
            <person name="Cai J."/>
            <person name="Woo P.C."/>
            <person name="Lau S.K."/>
            <person name="Yuen K.-Y."/>
            <person name="Chow W.-N."/>
            <person name="Lin X."/>
        </authorList>
    </citation>
    <scope>NUCLEOTIDE SEQUENCE</scope>
    <source>
        <strain evidence="3">PM1</strain>
    </source>
</reference>
<sequence>MQTLSSFSLLISFCLSFLSLLLYFTSFKTELLCGVQTYWVLQFGNNRILDVTAPWPEPFRHTISTLILPKEERKLAAPISLSKLQFILRSETTFLEPLDFAQSSFILDCGPIMSSDRTHSPTSTSPPSGRRLSLNPASLGDFFSKPNNSNMNSSTGNSSFPNPITTAAAANAQSGRRRMSITTLGLSGSPTQPSPFGAYAGRRDSLSSSESCEDAIEDVEHSPANNSASPIARRVSFGAQALRDVRGGSGSGNGRYPSSGSSPLVTRRYTASSTSSYSKDNPSLSSSSSSAVAAGISTQKLKNERSDHSWRPLGEGFNWSAALRTRAERAPSVGGSYPASSHLQPSLMGLNDPHAHQRSASIAIMEQPTREIPREPRQNKPDFFQEKILRADFMD</sequence>
<keyword evidence="2" id="KW-0472">Membrane</keyword>
<evidence type="ECO:0000313" key="3">
    <source>
        <dbReference type="EMBL" id="KFX44266.1"/>
    </source>
</evidence>
<dbReference type="eggNOG" id="ENOG502SA1F">
    <property type="taxonomic scope" value="Eukaryota"/>
</dbReference>
<feature type="transmembrane region" description="Helical" evidence="2">
    <location>
        <begin position="7"/>
        <end position="24"/>
    </location>
</feature>
<proteinExistence type="predicted"/>
<protein>
    <submittedName>
        <fullName evidence="3">Uncharacterized protein</fullName>
    </submittedName>
</protein>
<evidence type="ECO:0000256" key="1">
    <source>
        <dbReference type="SAM" id="MobiDB-lite"/>
    </source>
</evidence>
<organism evidence="3">
    <name type="scientific">Talaromyces marneffei PM1</name>
    <dbReference type="NCBI Taxonomy" id="1077442"/>
    <lineage>
        <taxon>Eukaryota</taxon>
        <taxon>Fungi</taxon>
        <taxon>Dikarya</taxon>
        <taxon>Ascomycota</taxon>
        <taxon>Pezizomycotina</taxon>
        <taxon>Eurotiomycetes</taxon>
        <taxon>Eurotiomycetidae</taxon>
        <taxon>Eurotiales</taxon>
        <taxon>Trichocomaceae</taxon>
        <taxon>Talaromyces</taxon>
        <taxon>Talaromyces sect. Talaromyces</taxon>
    </lineage>
</organism>
<dbReference type="AlphaFoldDB" id="A0A093VC23"/>
<dbReference type="HOGENOM" id="CLU_058677_0_0_1"/>
<comment type="caution">
    <text evidence="3">The sequence shown here is derived from an EMBL/GenBank/DDBJ whole genome shotgun (WGS) entry which is preliminary data.</text>
</comment>
<feature type="compositionally biased region" description="Basic and acidic residues" evidence="1">
    <location>
        <begin position="301"/>
        <end position="310"/>
    </location>
</feature>
<evidence type="ECO:0000256" key="2">
    <source>
        <dbReference type="SAM" id="Phobius"/>
    </source>
</evidence>
<keyword evidence="2" id="KW-1133">Transmembrane helix</keyword>
<keyword evidence="2" id="KW-0812">Transmembrane</keyword>
<reference key="1">
    <citation type="journal article" date="2014" name="PLoS Genet.">
        <title>Signature Gene Expression Reveals Novel Clues to the Molecular Mechanisms of Dimorphic Transition in Penicillium marneffei.</title>
        <authorList>
            <person name="Yang E."/>
            <person name="Wang G."/>
            <person name="Cai J."/>
            <person name="Woo P.C."/>
            <person name="Lau S.K."/>
            <person name="Yuen K.-Y."/>
            <person name="Chow W.-N."/>
            <person name="Lin X."/>
        </authorList>
    </citation>
    <scope>NUCLEOTIDE SEQUENCE [LARGE SCALE GENOMIC DNA]</scope>
    <source>
        <strain>PM1</strain>
    </source>
</reference>
<gene>
    <name evidence="3" type="ORF">GQ26_0290180</name>
</gene>
<name>A0A093VC23_TALMA</name>
<feature type="region of interest" description="Disordered" evidence="1">
    <location>
        <begin position="116"/>
        <end position="165"/>
    </location>
</feature>
<feature type="region of interest" description="Disordered" evidence="1">
    <location>
        <begin position="244"/>
        <end position="310"/>
    </location>
</feature>
<accession>A0A093VC23</accession>
<feature type="compositionally biased region" description="Low complexity" evidence="1">
    <location>
        <begin position="266"/>
        <end position="297"/>
    </location>
</feature>
<feature type="region of interest" description="Disordered" evidence="1">
    <location>
        <begin position="183"/>
        <end position="232"/>
    </location>
</feature>
<dbReference type="EMBL" id="JPOX01000029">
    <property type="protein sequence ID" value="KFX44266.1"/>
    <property type="molecule type" value="Genomic_DNA"/>
</dbReference>
<feature type="compositionally biased region" description="Low complexity" evidence="1">
    <location>
        <begin position="147"/>
        <end position="159"/>
    </location>
</feature>
<feature type="compositionally biased region" description="Low complexity" evidence="1">
    <location>
        <begin position="120"/>
        <end position="133"/>
    </location>
</feature>